<evidence type="ECO:0000313" key="10">
    <source>
        <dbReference type="EMBL" id="BAJ62836.1"/>
    </source>
</evidence>
<comment type="similarity">
    <text evidence="2">Belongs to the glycosyl hydrolase 42 family.</text>
</comment>
<dbReference type="STRING" id="926569.ANT_08020"/>
<feature type="domain" description="Glycoside hydrolase family 42 N-terminal" evidence="8">
    <location>
        <begin position="25"/>
        <end position="98"/>
    </location>
</feature>
<dbReference type="InParanoid" id="E8N2N0"/>
<dbReference type="Proteomes" id="UP000008922">
    <property type="component" value="Chromosome"/>
</dbReference>
<dbReference type="EMBL" id="AP012029">
    <property type="protein sequence ID" value="BAJ62836.1"/>
    <property type="molecule type" value="Genomic_DNA"/>
</dbReference>
<dbReference type="CDD" id="cd03143">
    <property type="entry name" value="A4_beta-galactosidase_middle_domain"/>
    <property type="match status" value="1"/>
</dbReference>
<evidence type="ECO:0000256" key="6">
    <source>
        <dbReference type="ARBA" id="ARBA00022833"/>
    </source>
</evidence>
<evidence type="ECO:0000313" key="11">
    <source>
        <dbReference type="Proteomes" id="UP000008922"/>
    </source>
</evidence>
<dbReference type="KEGG" id="atm:ANT_08020"/>
<keyword evidence="6" id="KW-0862">Zinc</keyword>
<evidence type="ECO:0000256" key="3">
    <source>
        <dbReference type="ARBA" id="ARBA00012756"/>
    </source>
</evidence>
<accession>E8N2N0</accession>
<dbReference type="GO" id="GO:0005975">
    <property type="term" value="P:carbohydrate metabolic process"/>
    <property type="evidence" value="ECO:0007669"/>
    <property type="project" value="InterPro"/>
</dbReference>
<comment type="catalytic activity">
    <reaction evidence="1">
        <text>Hydrolysis of terminal non-reducing beta-D-galactose residues in beta-D-galactosides.</text>
        <dbReference type="EC" id="3.2.1.23"/>
    </reaction>
</comment>
<dbReference type="Gene3D" id="3.40.50.880">
    <property type="match status" value="1"/>
</dbReference>
<dbReference type="AlphaFoldDB" id="E8N2N0"/>
<dbReference type="InterPro" id="IPR029062">
    <property type="entry name" value="Class_I_gatase-like"/>
</dbReference>
<dbReference type="PANTHER" id="PTHR36447">
    <property type="entry name" value="BETA-GALACTOSIDASE GANA"/>
    <property type="match status" value="1"/>
</dbReference>
<evidence type="ECO:0000259" key="9">
    <source>
        <dbReference type="Pfam" id="PF08532"/>
    </source>
</evidence>
<dbReference type="Pfam" id="PF08532">
    <property type="entry name" value="Glyco_hydro_42M"/>
    <property type="match status" value="1"/>
</dbReference>
<gene>
    <name evidence="10" type="ordered locus">ANT_08020</name>
</gene>
<dbReference type="RefSeq" id="WP_013559228.1">
    <property type="nucleotide sequence ID" value="NC_014960.1"/>
</dbReference>
<keyword evidence="7" id="KW-0326">Glycosidase</keyword>
<sequence>MSMIEPSTRFPFGVVLYREPAPSPNELQRDIQILRQQGIRLVGFPVNWAILQPAQGDWQWDVYESWLEHARQLGMEILPVFQSQHVPAWVSHPAYHPESFEAWLGFVRGVVERWGAWTEVAVWGVDWSGVTHDTSSLLQSFAQWLEDHFGSLSTLNGRWKTAFSHWEDIQPEKWRPEDVPQQVAWHAFLEDLQTEQMNHLVKEIRLADPRGRAVGSFLLEGKGREVPADFPGVSCFPTRQAVHPWDDAAAHPEKHIRQKETVLARMLSVAFVGDHSRRLGENEQGFWLAPLQAGAEQTLWQAEEPLSPEELRRWVLTALSTGAAGVLFSGVRPGMNPYGRGFSLLESEGESSPRLREAALLAKALEPYADLFTQGHLADVQVGIVLDDLNRRVCESLPGMGEHYHYSVRGWHRLLWEEGFPMDFVPASLVDESLAERYRALVLPFPLALEDETARRLSAYVSAGGNLVSEVGAGMLNEDGWAVSGEFSPLLRYLFGVRVVNQRLIGEPEESPRWSIAGKRQGGADEPGYLEGRGPMEGLRVRANWLIQQYENQGSQPVFWYRGRPAGSFRVGVRGQAWLIGTVVGHSAFAHVELESRLFVHRLMEWFGVHPQRIGNVLVRSRVSGNREAWFLTNPTAETVTAQISLPGQWGEDLLGLPLEWREGKALLTLKPFEVRVILANSDKQM</sequence>
<dbReference type="EC" id="3.2.1.23" evidence="3"/>
<dbReference type="HOGENOM" id="CLU_400987_0_0_0"/>
<feature type="domain" description="Glycoside hydrolase family 42 N-terminal" evidence="8">
    <location>
        <begin position="107"/>
        <end position="329"/>
    </location>
</feature>
<evidence type="ECO:0000256" key="5">
    <source>
        <dbReference type="ARBA" id="ARBA00022801"/>
    </source>
</evidence>
<dbReference type="InterPro" id="IPR017853">
    <property type="entry name" value="GH"/>
</dbReference>
<dbReference type="InterPro" id="IPR003476">
    <property type="entry name" value="Glyco_hydro_42"/>
</dbReference>
<dbReference type="eggNOG" id="COG1874">
    <property type="taxonomic scope" value="Bacteria"/>
</dbReference>
<evidence type="ECO:0000256" key="4">
    <source>
        <dbReference type="ARBA" id="ARBA00022723"/>
    </source>
</evidence>
<evidence type="ECO:0000256" key="2">
    <source>
        <dbReference type="ARBA" id="ARBA00005940"/>
    </source>
</evidence>
<organism evidence="10 11">
    <name type="scientific">Anaerolinea thermophila (strain DSM 14523 / JCM 11388 / NBRC 100420 / UNI-1)</name>
    <dbReference type="NCBI Taxonomy" id="926569"/>
    <lineage>
        <taxon>Bacteria</taxon>
        <taxon>Bacillati</taxon>
        <taxon>Chloroflexota</taxon>
        <taxon>Anaerolineae</taxon>
        <taxon>Anaerolineales</taxon>
        <taxon>Anaerolineaceae</taxon>
        <taxon>Anaerolinea</taxon>
    </lineage>
</organism>
<reference evidence="10 11" key="1">
    <citation type="submission" date="2010-12" db="EMBL/GenBank/DDBJ databases">
        <title>Whole genome sequence of Anaerolinea thermophila UNI-1.</title>
        <authorList>
            <person name="Narita-Yamada S."/>
            <person name="Kishi E."/>
            <person name="Watanabe Y."/>
            <person name="Takasaki K."/>
            <person name="Ankai A."/>
            <person name="Oguchi A."/>
            <person name="Fukui S."/>
            <person name="Takahashi M."/>
            <person name="Yashiro I."/>
            <person name="Hosoyama A."/>
            <person name="Sekiguchi Y."/>
            <person name="Hanada S."/>
            <person name="Fujita N."/>
        </authorList>
    </citation>
    <scope>NUCLEOTIDE SEQUENCE [LARGE SCALE GENOMIC DNA]</scope>
    <source>
        <strain evidence="11">DSM 14523 / JCM 11388 / NBRC 100420 / UNI-1</strain>
    </source>
</reference>
<proteinExistence type="inferred from homology"/>
<evidence type="ECO:0000256" key="7">
    <source>
        <dbReference type="ARBA" id="ARBA00023295"/>
    </source>
</evidence>
<keyword evidence="5" id="KW-0378">Hydrolase</keyword>
<keyword evidence="11" id="KW-1185">Reference proteome</keyword>
<dbReference type="InterPro" id="IPR013529">
    <property type="entry name" value="Glyco_hydro_42_N"/>
</dbReference>
<dbReference type="SUPFAM" id="SSF52317">
    <property type="entry name" value="Class I glutamine amidotransferase-like"/>
    <property type="match status" value="1"/>
</dbReference>
<feature type="domain" description="Beta-galactosidase trimerisation" evidence="9">
    <location>
        <begin position="381"/>
        <end position="588"/>
    </location>
</feature>
<protein>
    <recommendedName>
        <fullName evidence="3">beta-galactosidase</fullName>
        <ecNumber evidence="3">3.2.1.23</ecNumber>
    </recommendedName>
</protein>
<dbReference type="Pfam" id="PF02449">
    <property type="entry name" value="Glyco_hydro_42"/>
    <property type="match status" value="2"/>
</dbReference>
<evidence type="ECO:0000256" key="1">
    <source>
        <dbReference type="ARBA" id="ARBA00001412"/>
    </source>
</evidence>
<keyword evidence="4" id="KW-0479">Metal-binding</keyword>
<name>E8N2N0_ANATU</name>
<dbReference type="InterPro" id="IPR013738">
    <property type="entry name" value="Beta_galactosidase_Trimer"/>
</dbReference>
<evidence type="ECO:0000259" key="8">
    <source>
        <dbReference type="Pfam" id="PF02449"/>
    </source>
</evidence>
<dbReference type="Gene3D" id="3.20.20.80">
    <property type="entry name" value="Glycosidases"/>
    <property type="match status" value="1"/>
</dbReference>
<dbReference type="GO" id="GO:0009341">
    <property type="term" value="C:beta-galactosidase complex"/>
    <property type="evidence" value="ECO:0007669"/>
    <property type="project" value="InterPro"/>
</dbReference>
<dbReference type="SUPFAM" id="SSF51445">
    <property type="entry name" value="(Trans)glycosidases"/>
    <property type="match status" value="1"/>
</dbReference>
<dbReference type="GO" id="GO:0046872">
    <property type="term" value="F:metal ion binding"/>
    <property type="evidence" value="ECO:0007669"/>
    <property type="project" value="UniProtKB-KW"/>
</dbReference>
<dbReference type="PANTHER" id="PTHR36447:SF2">
    <property type="entry name" value="BETA-GALACTOSIDASE YESZ"/>
    <property type="match status" value="1"/>
</dbReference>
<dbReference type="OrthoDB" id="9800974at2"/>
<dbReference type="GO" id="GO:0004565">
    <property type="term" value="F:beta-galactosidase activity"/>
    <property type="evidence" value="ECO:0007669"/>
    <property type="project" value="UniProtKB-EC"/>
</dbReference>